<dbReference type="Gene3D" id="3.90.1300.10">
    <property type="entry name" value="Amidase signature (AS) domain"/>
    <property type="match status" value="1"/>
</dbReference>
<feature type="region of interest" description="Disordered" evidence="2">
    <location>
        <begin position="116"/>
        <end position="136"/>
    </location>
</feature>
<evidence type="ECO:0000313" key="4">
    <source>
        <dbReference type="EMBL" id="SFP30122.1"/>
    </source>
</evidence>
<keyword evidence="5" id="KW-1185">Reference proteome</keyword>
<dbReference type="Proteomes" id="UP000183413">
    <property type="component" value="Unassembled WGS sequence"/>
</dbReference>
<evidence type="ECO:0000259" key="3">
    <source>
        <dbReference type="Pfam" id="PF01425"/>
    </source>
</evidence>
<evidence type="ECO:0000256" key="2">
    <source>
        <dbReference type="SAM" id="MobiDB-lite"/>
    </source>
</evidence>
<protein>
    <submittedName>
        <fullName evidence="4">Asp-tRNAAsn/Glu-tRNAGln amidotransferase A subunit</fullName>
    </submittedName>
</protein>
<reference evidence="4 5" key="1">
    <citation type="submission" date="2016-10" db="EMBL/GenBank/DDBJ databases">
        <authorList>
            <person name="de Groot N.N."/>
        </authorList>
    </citation>
    <scope>NUCLEOTIDE SEQUENCE [LARGE SCALE GENOMIC DNA]</scope>
    <source>
        <strain evidence="4 5">DSM 43067</strain>
    </source>
</reference>
<dbReference type="InterPro" id="IPR023631">
    <property type="entry name" value="Amidase_dom"/>
</dbReference>
<gene>
    <name evidence="4" type="ORF">SAMN04489713_11331</name>
</gene>
<feature type="domain" description="Amidase" evidence="3">
    <location>
        <begin position="21"/>
        <end position="401"/>
    </location>
</feature>
<organism evidence="4 5">
    <name type="scientific">Actinomadura madurae</name>
    <dbReference type="NCBI Taxonomy" id="1993"/>
    <lineage>
        <taxon>Bacteria</taxon>
        <taxon>Bacillati</taxon>
        <taxon>Actinomycetota</taxon>
        <taxon>Actinomycetes</taxon>
        <taxon>Streptosporangiales</taxon>
        <taxon>Thermomonosporaceae</taxon>
        <taxon>Actinomadura</taxon>
    </lineage>
</organism>
<dbReference type="AlphaFoldDB" id="A0A1I5P7S7"/>
<dbReference type="InterPro" id="IPR036928">
    <property type="entry name" value="AS_sf"/>
</dbReference>
<evidence type="ECO:0000313" key="5">
    <source>
        <dbReference type="Proteomes" id="UP000183413"/>
    </source>
</evidence>
<dbReference type="InterPro" id="IPR000120">
    <property type="entry name" value="Amidase"/>
</dbReference>
<comment type="similarity">
    <text evidence="1">Belongs to the amidase family.</text>
</comment>
<sequence length="411" mass="42876">MDDRDTSDPGGRVTRPVTRSLAVVRRLEPRVRAWTHLDERACLERAGQADREAPGPLTGLVAGVKDLVDTAGMPTSYGSAVYADHRPRADAAVVRLLKDAGGFVLGKTVTTEFALMTPGPTTNPWRETRTPGGSSSGSAAAVACGMADVAVGTQTYGSLIRPASFCGVWAFKPSRGRVPVTGVRPMAPSFDQIGWFARSPALIETVHRAVAGAAPVRPLSAPPRLGFLDVSAWLGLEPEVPASLATLRKAAARRGATVVELDLADLLRRTGEAHHTAASSEIAESLRPELERHGDRLSAPLRGFVAEGARVTPADRDAAHAVLRDLGARLAAALETVDALLLPSAVGEAPRGLASTGDPVFCSPWTAVGFPALNVPGATGATGLPIGAQLVAGPERDDLLLGCAYWLAGER</sequence>
<evidence type="ECO:0000256" key="1">
    <source>
        <dbReference type="ARBA" id="ARBA00009199"/>
    </source>
</evidence>
<name>A0A1I5P7S7_9ACTN</name>
<dbReference type="PANTHER" id="PTHR11895:SF7">
    <property type="entry name" value="GLUTAMYL-TRNA(GLN) AMIDOTRANSFERASE SUBUNIT A, MITOCHONDRIAL"/>
    <property type="match status" value="1"/>
</dbReference>
<dbReference type="GO" id="GO:0016740">
    <property type="term" value="F:transferase activity"/>
    <property type="evidence" value="ECO:0007669"/>
    <property type="project" value="UniProtKB-KW"/>
</dbReference>
<accession>A0A1I5P7S7</accession>
<dbReference type="eggNOG" id="COG0154">
    <property type="taxonomic scope" value="Bacteria"/>
</dbReference>
<dbReference type="RefSeq" id="WP_075023200.1">
    <property type="nucleotide sequence ID" value="NZ_FOVH01000013.1"/>
</dbReference>
<dbReference type="EMBL" id="FOVH01000013">
    <property type="protein sequence ID" value="SFP30122.1"/>
    <property type="molecule type" value="Genomic_DNA"/>
</dbReference>
<dbReference type="InParanoid" id="A0A1I5P7S7"/>
<dbReference type="STRING" id="1993.SAMN04489713_11331"/>
<dbReference type="PANTHER" id="PTHR11895">
    <property type="entry name" value="TRANSAMIDASE"/>
    <property type="match status" value="1"/>
</dbReference>
<dbReference type="Pfam" id="PF01425">
    <property type="entry name" value="Amidase"/>
    <property type="match status" value="1"/>
</dbReference>
<proteinExistence type="inferred from homology"/>
<keyword evidence="4" id="KW-0808">Transferase</keyword>
<dbReference type="SUPFAM" id="SSF75304">
    <property type="entry name" value="Amidase signature (AS) enzymes"/>
    <property type="match status" value="1"/>
</dbReference>